<comment type="subcellular location">
    <subcellularLocation>
        <location evidence="1 8">Cell outer membrane</location>
        <topology evidence="1 8">Multi-pass membrane protein</topology>
    </subcellularLocation>
</comment>
<feature type="domain" description="TonB-dependent receptor plug" evidence="12">
    <location>
        <begin position="56"/>
        <end position="168"/>
    </location>
</feature>
<dbReference type="OrthoDB" id="6276154at2"/>
<dbReference type="SUPFAM" id="SSF56935">
    <property type="entry name" value="Porins"/>
    <property type="match status" value="1"/>
</dbReference>
<dbReference type="PANTHER" id="PTHR47234">
    <property type="match status" value="1"/>
</dbReference>
<evidence type="ECO:0000256" key="3">
    <source>
        <dbReference type="ARBA" id="ARBA00022452"/>
    </source>
</evidence>
<dbReference type="InterPro" id="IPR039426">
    <property type="entry name" value="TonB-dep_rcpt-like"/>
</dbReference>
<keyword evidence="6 8" id="KW-0472">Membrane</keyword>
<dbReference type="InterPro" id="IPR012910">
    <property type="entry name" value="Plug_dom"/>
</dbReference>
<feature type="chain" id="PRO_5014385030" evidence="10">
    <location>
        <begin position="30"/>
        <end position="980"/>
    </location>
</feature>
<dbReference type="Pfam" id="PF07715">
    <property type="entry name" value="Plug"/>
    <property type="match status" value="1"/>
</dbReference>
<sequence>MTSRTTALGQAIRYALATTATLAALPAFAQDGSSATPTNLDRIEITGSRIRQVDVETAQPVFAITRTAIEQQGFSSVADILQNVTAMGSPAISRANALTAGENAGGSYIDMRNLGTQRTLVLINGKRLGISTSGYQDISTIPVSAVERIEVLKDGASAIYGSDAMSGVVNIITRSNVTGVTANVYHGQFSQGDGARDRFDVVAGWSNDRISLTVAAEHAEEKAVWAKDRGFSAYGLTDRHADNLTNWTTISQWGQFTGLKGRPGCTNAKDGCNYSLNRGADPTNPANYHITDPSAFTGDVSNANDQMHLNFPLKRDSVYFDGRFKITDNVNFRTELGYNKRKAVRQIAGYPLQSSTAGVGSMSIDSYFNPFGRQHGYATPTAVAWNRRTWEVPRVTTSELKTYRAVASFDGSFEIGSRFFDWEAGYQYNRNELETIATGNLHKSRVAGGVGPSFYNAATGKVQCGTAAAPISYDVCKPWNPLVPYGTIDPNGIDGNADLQAWLFPPEVTTGKTTSKNFFANIAGSIVTLPAGDLGFAFGVESRKETGEYRPDPLAQTGATTNLAAGPTGGGYKVNEAYLEINVPVLADLPGAKELTFNGATRFSDYDTFGNTLNSKFGFKWKPFDQLLVRGTWAEGFRAPTISDLYGGGSQTFAQFSDPCDVQFGSSRTSAEVRARCARDIANAATFRQLRQGNQPVATSVDATPVPFVSGSNPNLTPETSTSKTLGLVWSPSFIKNFNASLDWWKIRIENTIVADSPTQILIDCYEQGIDARCQRFTRDKSTGPTAGIVDTLQFGSRNAGFMETEGYDLDLNYRLETSVGKFNAGWATTYVSKSIYRSTNDSAVVPTVSNGIGSNFRVRSNLVVGWDLGNFGVSWTARYYSGVKEQCVDIRAYPDECSDPGVYAPWYKGARNYNERGSVTFHDVQFRYSLPWDATVSVGANNVFEKTGPIMYTKPNSAFSYYGGYDIGRFVYMKYQQRF</sequence>
<dbReference type="PANTHER" id="PTHR47234:SF2">
    <property type="entry name" value="TONB-DEPENDENT RECEPTOR"/>
    <property type="match status" value="1"/>
</dbReference>
<dbReference type="PROSITE" id="PS52016">
    <property type="entry name" value="TONB_DEPENDENT_REC_3"/>
    <property type="match status" value="1"/>
</dbReference>
<evidence type="ECO:0000313" key="13">
    <source>
        <dbReference type="EMBL" id="PJL34151.1"/>
    </source>
</evidence>
<evidence type="ECO:0000256" key="9">
    <source>
        <dbReference type="RuleBase" id="RU003357"/>
    </source>
</evidence>
<comment type="similarity">
    <text evidence="8 9">Belongs to the TonB-dependent receptor family.</text>
</comment>
<evidence type="ECO:0000259" key="11">
    <source>
        <dbReference type="Pfam" id="PF00593"/>
    </source>
</evidence>
<evidence type="ECO:0000259" key="12">
    <source>
        <dbReference type="Pfam" id="PF07715"/>
    </source>
</evidence>
<accession>A0A2J0UH14</accession>
<dbReference type="RefSeq" id="WP_100439510.1">
    <property type="nucleotide sequence ID" value="NZ_CBCPIZ010000042.1"/>
</dbReference>
<feature type="domain" description="TonB-dependent receptor-like beta-barrel" evidence="11">
    <location>
        <begin position="397"/>
        <end position="944"/>
    </location>
</feature>
<keyword evidence="7 8" id="KW-0998">Cell outer membrane</keyword>
<dbReference type="InterPro" id="IPR037066">
    <property type="entry name" value="Plug_dom_sf"/>
</dbReference>
<dbReference type="AlphaFoldDB" id="A0A2J0UH14"/>
<dbReference type="Proteomes" id="UP000230167">
    <property type="component" value="Unassembled WGS sequence"/>
</dbReference>
<evidence type="ECO:0000256" key="5">
    <source>
        <dbReference type="ARBA" id="ARBA00023077"/>
    </source>
</evidence>
<keyword evidence="4 8" id="KW-0812">Transmembrane</keyword>
<keyword evidence="10" id="KW-0732">Signal</keyword>
<evidence type="ECO:0000256" key="6">
    <source>
        <dbReference type="ARBA" id="ARBA00023136"/>
    </source>
</evidence>
<reference evidence="13 14" key="1">
    <citation type="journal article" date="2017" name="Front. Microbiol.">
        <title>Double-Face Meets the Bacterial World: The Opportunistic Pathogen Stenotrophomonas maltophilia.</title>
        <authorList>
            <person name="Lira F."/>
            <person name="Berg G."/>
            <person name="Martinez J.L."/>
        </authorList>
    </citation>
    <scope>NUCLEOTIDE SEQUENCE [LARGE SCALE GENOMIC DNA]</scope>
    <source>
        <strain evidence="13 14">EA1</strain>
    </source>
</reference>
<protein>
    <submittedName>
        <fullName evidence="13">TonB-dependent receptor</fullName>
    </submittedName>
</protein>
<evidence type="ECO:0000256" key="10">
    <source>
        <dbReference type="SAM" id="SignalP"/>
    </source>
</evidence>
<name>A0A2J0UH14_STEMA</name>
<dbReference type="Pfam" id="PF00593">
    <property type="entry name" value="TonB_dep_Rec_b-barrel"/>
    <property type="match status" value="1"/>
</dbReference>
<keyword evidence="13" id="KW-0675">Receptor</keyword>
<keyword evidence="3 8" id="KW-1134">Transmembrane beta strand</keyword>
<dbReference type="InterPro" id="IPR036942">
    <property type="entry name" value="Beta-barrel_TonB_sf"/>
</dbReference>
<dbReference type="InterPro" id="IPR000531">
    <property type="entry name" value="Beta-barrel_TonB"/>
</dbReference>
<gene>
    <name evidence="13" type="ORF">B9Y64_03465</name>
</gene>
<dbReference type="Gene3D" id="2.40.170.20">
    <property type="entry name" value="TonB-dependent receptor, beta-barrel domain"/>
    <property type="match status" value="1"/>
</dbReference>
<dbReference type="Gene3D" id="2.170.130.10">
    <property type="entry name" value="TonB-dependent receptor, plug domain"/>
    <property type="match status" value="1"/>
</dbReference>
<evidence type="ECO:0000256" key="1">
    <source>
        <dbReference type="ARBA" id="ARBA00004571"/>
    </source>
</evidence>
<dbReference type="EMBL" id="NEQV01000001">
    <property type="protein sequence ID" value="PJL34151.1"/>
    <property type="molecule type" value="Genomic_DNA"/>
</dbReference>
<keyword evidence="2 8" id="KW-0813">Transport</keyword>
<dbReference type="GO" id="GO:0009279">
    <property type="term" value="C:cell outer membrane"/>
    <property type="evidence" value="ECO:0007669"/>
    <property type="project" value="UniProtKB-SubCell"/>
</dbReference>
<organism evidence="13 14">
    <name type="scientific">Stenotrophomonas maltophilia</name>
    <name type="common">Pseudomonas maltophilia</name>
    <name type="synonym">Xanthomonas maltophilia</name>
    <dbReference type="NCBI Taxonomy" id="40324"/>
    <lineage>
        <taxon>Bacteria</taxon>
        <taxon>Pseudomonadati</taxon>
        <taxon>Pseudomonadota</taxon>
        <taxon>Gammaproteobacteria</taxon>
        <taxon>Lysobacterales</taxon>
        <taxon>Lysobacteraceae</taxon>
        <taxon>Stenotrophomonas</taxon>
        <taxon>Stenotrophomonas maltophilia group</taxon>
    </lineage>
</organism>
<evidence type="ECO:0000313" key="14">
    <source>
        <dbReference type="Proteomes" id="UP000230167"/>
    </source>
</evidence>
<evidence type="ECO:0000256" key="8">
    <source>
        <dbReference type="PROSITE-ProRule" id="PRU01360"/>
    </source>
</evidence>
<keyword evidence="5 9" id="KW-0798">TonB box</keyword>
<evidence type="ECO:0000256" key="2">
    <source>
        <dbReference type="ARBA" id="ARBA00022448"/>
    </source>
</evidence>
<evidence type="ECO:0000256" key="4">
    <source>
        <dbReference type="ARBA" id="ARBA00022692"/>
    </source>
</evidence>
<feature type="signal peptide" evidence="10">
    <location>
        <begin position="1"/>
        <end position="29"/>
    </location>
</feature>
<comment type="caution">
    <text evidence="13">The sequence shown here is derived from an EMBL/GenBank/DDBJ whole genome shotgun (WGS) entry which is preliminary data.</text>
</comment>
<evidence type="ECO:0000256" key="7">
    <source>
        <dbReference type="ARBA" id="ARBA00023237"/>
    </source>
</evidence>
<proteinExistence type="inferred from homology"/>